<feature type="transmembrane region" description="Helical" evidence="9">
    <location>
        <begin position="339"/>
        <end position="361"/>
    </location>
</feature>
<dbReference type="Proteomes" id="UP001597368">
    <property type="component" value="Unassembled WGS sequence"/>
</dbReference>
<evidence type="ECO:0000313" key="11">
    <source>
        <dbReference type="EMBL" id="MFD1933002.1"/>
    </source>
</evidence>
<dbReference type="PANTHER" id="PTHR33908:SF3">
    <property type="entry name" value="UNDECAPRENYL PHOSPHATE-ALPHA-4-AMINO-4-DEOXY-L-ARABINOSE ARABINOSYL TRANSFERASE"/>
    <property type="match status" value="1"/>
</dbReference>
<evidence type="ECO:0000259" key="10">
    <source>
        <dbReference type="Pfam" id="PF13231"/>
    </source>
</evidence>
<evidence type="ECO:0000256" key="4">
    <source>
        <dbReference type="ARBA" id="ARBA00022679"/>
    </source>
</evidence>
<feature type="transmembrane region" description="Helical" evidence="9">
    <location>
        <begin position="115"/>
        <end position="134"/>
    </location>
</feature>
<dbReference type="EMBL" id="JBHUFV010000023">
    <property type="protein sequence ID" value="MFD1933002.1"/>
    <property type="molecule type" value="Genomic_DNA"/>
</dbReference>
<evidence type="ECO:0000256" key="5">
    <source>
        <dbReference type="ARBA" id="ARBA00022692"/>
    </source>
</evidence>
<dbReference type="GO" id="GO:0016757">
    <property type="term" value="F:glycosyltransferase activity"/>
    <property type="evidence" value="ECO:0007669"/>
    <property type="project" value="UniProtKB-KW"/>
</dbReference>
<dbReference type="EC" id="2.4.-.-" evidence="11"/>
<proteinExistence type="predicted"/>
<evidence type="ECO:0000256" key="9">
    <source>
        <dbReference type="SAM" id="Phobius"/>
    </source>
</evidence>
<keyword evidence="12" id="KW-1185">Reference proteome</keyword>
<feature type="transmembrane region" description="Helical" evidence="9">
    <location>
        <begin position="422"/>
        <end position="444"/>
    </location>
</feature>
<dbReference type="PANTHER" id="PTHR33908">
    <property type="entry name" value="MANNOSYLTRANSFERASE YKCB-RELATED"/>
    <property type="match status" value="1"/>
</dbReference>
<keyword evidence="5 9" id="KW-0812">Transmembrane</keyword>
<dbReference type="InterPro" id="IPR038731">
    <property type="entry name" value="RgtA/B/C-like"/>
</dbReference>
<dbReference type="Pfam" id="PF13231">
    <property type="entry name" value="PMT_2"/>
    <property type="match status" value="1"/>
</dbReference>
<feature type="transmembrane region" description="Helical" evidence="9">
    <location>
        <begin position="84"/>
        <end position="108"/>
    </location>
</feature>
<comment type="caution">
    <text evidence="11">The sequence shown here is derived from an EMBL/GenBank/DDBJ whole genome shotgun (WGS) entry which is preliminary data.</text>
</comment>
<comment type="subcellular location">
    <subcellularLocation>
        <location evidence="1">Cell membrane</location>
        <topology evidence="1">Multi-pass membrane protein</topology>
    </subcellularLocation>
</comment>
<gene>
    <name evidence="11" type="ORF">ACFSKW_16120</name>
</gene>
<protein>
    <submittedName>
        <fullName evidence="11">ArnT family glycosyltransferase</fullName>
        <ecNumber evidence="11">2.4.-.-</ecNumber>
    </submittedName>
</protein>
<evidence type="ECO:0000256" key="2">
    <source>
        <dbReference type="ARBA" id="ARBA00022475"/>
    </source>
</evidence>
<accession>A0ABW4STV7</accession>
<keyword evidence="4 11" id="KW-0808">Transferase</keyword>
<feature type="transmembrane region" description="Helical" evidence="9">
    <location>
        <begin position="210"/>
        <end position="231"/>
    </location>
</feature>
<feature type="transmembrane region" description="Helical" evidence="9">
    <location>
        <begin position="185"/>
        <end position="203"/>
    </location>
</feature>
<keyword evidence="3 11" id="KW-0328">Glycosyltransferase</keyword>
<feature type="transmembrane region" description="Helical" evidence="9">
    <location>
        <begin position="140"/>
        <end position="155"/>
    </location>
</feature>
<evidence type="ECO:0000313" key="12">
    <source>
        <dbReference type="Proteomes" id="UP001597368"/>
    </source>
</evidence>
<reference evidence="12" key="1">
    <citation type="journal article" date="2019" name="Int. J. Syst. Evol. Microbiol.">
        <title>The Global Catalogue of Microorganisms (GCM) 10K type strain sequencing project: providing services to taxonomists for standard genome sequencing and annotation.</title>
        <authorList>
            <consortium name="The Broad Institute Genomics Platform"/>
            <consortium name="The Broad Institute Genome Sequencing Center for Infectious Disease"/>
            <person name="Wu L."/>
            <person name="Ma J."/>
        </authorList>
    </citation>
    <scope>NUCLEOTIDE SEQUENCE [LARGE SCALE GENOMIC DNA]</scope>
    <source>
        <strain evidence="12">ICMP 6774ER</strain>
    </source>
</reference>
<feature type="transmembrane region" description="Helical" evidence="9">
    <location>
        <begin position="12"/>
        <end position="34"/>
    </location>
</feature>
<evidence type="ECO:0000256" key="8">
    <source>
        <dbReference type="SAM" id="MobiDB-lite"/>
    </source>
</evidence>
<dbReference type="RefSeq" id="WP_379573052.1">
    <property type="nucleotide sequence ID" value="NZ_JBHUFV010000023.1"/>
</dbReference>
<organism evidence="11 12">
    <name type="scientific">Nonomuraea mangrovi</name>
    <dbReference type="NCBI Taxonomy" id="2316207"/>
    <lineage>
        <taxon>Bacteria</taxon>
        <taxon>Bacillati</taxon>
        <taxon>Actinomycetota</taxon>
        <taxon>Actinomycetes</taxon>
        <taxon>Streptosporangiales</taxon>
        <taxon>Streptosporangiaceae</taxon>
        <taxon>Nonomuraea</taxon>
    </lineage>
</organism>
<dbReference type="InterPro" id="IPR050297">
    <property type="entry name" value="LipidA_mod_glycosyltrf_83"/>
</dbReference>
<keyword evidence="2" id="KW-1003">Cell membrane</keyword>
<feature type="transmembrane region" description="Helical" evidence="9">
    <location>
        <begin position="367"/>
        <end position="388"/>
    </location>
</feature>
<keyword evidence="6 9" id="KW-1133">Transmembrane helix</keyword>
<evidence type="ECO:0000256" key="6">
    <source>
        <dbReference type="ARBA" id="ARBA00022989"/>
    </source>
</evidence>
<keyword evidence="7 9" id="KW-0472">Membrane</keyword>
<evidence type="ECO:0000256" key="7">
    <source>
        <dbReference type="ARBA" id="ARBA00023136"/>
    </source>
</evidence>
<feature type="transmembrane region" description="Helical" evidence="9">
    <location>
        <begin position="162"/>
        <end position="179"/>
    </location>
</feature>
<feature type="region of interest" description="Disordered" evidence="8">
    <location>
        <begin position="515"/>
        <end position="545"/>
    </location>
</feature>
<name>A0ABW4STV7_9ACTN</name>
<feature type="transmembrane region" description="Helical" evidence="9">
    <location>
        <begin position="395"/>
        <end position="416"/>
    </location>
</feature>
<evidence type="ECO:0000256" key="3">
    <source>
        <dbReference type="ARBA" id="ARBA00022676"/>
    </source>
</evidence>
<sequence>MDTIGQGPERLALAGLLMATAALYTLGLSASGWANPFYSAAVQAGSESWTAFFFGSSDAANAITVDKTPAALWPMALSVRVFGLNAWSILVPQALMGVATVATVYAAVRRLFPAWSALLAGAVMALTPVAVLMFRFNNPDALLVLLLSLAAYCVVRAQERASTRWLVLAGVCVGFGFLAKMMQAFVVLPGFALVYLVAAPALFGRRLWQLVLAGGAMLVAAGWWPVAVALVPASERPYIGGSQGNSVLELALGYNGIGRLNGDDYGGLGNLNEQAGWLRLFDTEAGGQIAWLLPAALILLAVGLWTQRRTRAITDTGAAHADAGRAGRGRAYAGTGSDAAWAAFALWGSWPLATGLIFSLMQGIFHAYYTVALAPVIAALVGMGTAVLWSYRRSLWAAGTLAPTVAVTAVWSWVLLSRSSEWNAWLGPVVLVAGLAAAAALVVATRSGGGAVSGVGRLPGAPEEADPDTRSPGTSPSPAVREEVSSALGDCRRRMGAGYVPGGCRSRMDAGHVLGDRGSRMGSGSVLGGCRSRTGAGDVLGDRRS</sequence>
<feature type="transmembrane region" description="Helical" evidence="9">
    <location>
        <begin position="289"/>
        <end position="306"/>
    </location>
</feature>
<feature type="region of interest" description="Disordered" evidence="8">
    <location>
        <begin position="449"/>
        <end position="486"/>
    </location>
</feature>
<evidence type="ECO:0000256" key="1">
    <source>
        <dbReference type="ARBA" id="ARBA00004651"/>
    </source>
</evidence>
<feature type="domain" description="Glycosyltransferase RgtA/B/C/D-like" evidence="10">
    <location>
        <begin position="66"/>
        <end position="220"/>
    </location>
</feature>